<protein>
    <submittedName>
        <fullName evidence="1">Uncharacterized protein</fullName>
    </submittedName>
</protein>
<dbReference type="RefSeq" id="WP_258309148.1">
    <property type="nucleotide sequence ID" value="NZ_QGTW01000001.1"/>
</dbReference>
<name>A0A2V3A5N3_9BACI</name>
<evidence type="ECO:0000313" key="2">
    <source>
        <dbReference type="Proteomes" id="UP000247150"/>
    </source>
</evidence>
<accession>A0A2V3A5N3</accession>
<reference evidence="1 2" key="1">
    <citation type="submission" date="2018-05" db="EMBL/GenBank/DDBJ databases">
        <title>Freshwater and sediment microbial communities from various areas in North America, analyzing microbe dynamics in response to fracking.</title>
        <authorList>
            <person name="Lamendella R."/>
        </authorList>
    </citation>
    <scope>NUCLEOTIDE SEQUENCE [LARGE SCALE GENOMIC DNA]</scope>
    <source>
        <strain evidence="1 2">15_TX</strain>
    </source>
</reference>
<organism evidence="1 2">
    <name type="scientific">Cytobacillus oceanisediminis</name>
    <dbReference type="NCBI Taxonomy" id="665099"/>
    <lineage>
        <taxon>Bacteria</taxon>
        <taxon>Bacillati</taxon>
        <taxon>Bacillota</taxon>
        <taxon>Bacilli</taxon>
        <taxon>Bacillales</taxon>
        <taxon>Bacillaceae</taxon>
        <taxon>Cytobacillus</taxon>
    </lineage>
</organism>
<dbReference type="Proteomes" id="UP000247150">
    <property type="component" value="Unassembled WGS sequence"/>
</dbReference>
<gene>
    <name evidence="1" type="ORF">DFO73_101452</name>
</gene>
<dbReference type="EMBL" id="QGTW01000001">
    <property type="protein sequence ID" value="PWW32189.1"/>
    <property type="molecule type" value="Genomic_DNA"/>
</dbReference>
<sequence length="55" mass="6361">MHTSKVNFEKLLGIQTGIHHHKRRSLEAAFAKPIIHKQINGEEVYVPLDTDRLWG</sequence>
<comment type="caution">
    <text evidence="1">The sequence shown here is derived from an EMBL/GenBank/DDBJ whole genome shotgun (WGS) entry which is preliminary data.</text>
</comment>
<dbReference type="AlphaFoldDB" id="A0A2V3A5N3"/>
<evidence type="ECO:0000313" key="1">
    <source>
        <dbReference type="EMBL" id="PWW32189.1"/>
    </source>
</evidence>
<proteinExistence type="predicted"/>